<comment type="caution">
    <text evidence="1">The sequence shown here is derived from an EMBL/GenBank/DDBJ whole genome shotgun (WGS) entry which is preliminary data.</text>
</comment>
<reference evidence="1 2" key="2">
    <citation type="journal article" date="2017" name="Antonie Van Leeuwenhoek">
        <title>Rhizobium rhizosphaerae sp. nov., a novel species isolated from rice rhizosphere.</title>
        <authorList>
            <person name="Zhao J.J."/>
            <person name="Zhang J."/>
            <person name="Zhang R.J."/>
            <person name="Zhang C.W."/>
            <person name="Yin H.Q."/>
            <person name="Zhang X.X."/>
        </authorList>
    </citation>
    <scope>NUCLEOTIDE SEQUENCE [LARGE SCALE GENOMIC DNA]</scope>
    <source>
        <strain evidence="1 2">ACAM 611</strain>
    </source>
</reference>
<evidence type="ECO:0000313" key="1">
    <source>
        <dbReference type="EMBL" id="GAB56629.1"/>
    </source>
</evidence>
<dbReference type="SUPFAM" id="SSF51556">
    <property type="entry name" value="Metallo-dependent hydrolases"/>
    <property type="match status" value="1"/>
</dbReference>
<dbReference type="Gene3D" id="1.10.2020.10">
    <property type="entry name" value="uronate isomerase, domain 2, chain A"/>
    <property type="match status" value="1"/>
</dbReference>
<dbReference type="Proteomes" id="UP000053586">
    <property type="component" value="Unassembled WGS sequence"/>
</dbReference>
<sequence>MSPTLHLNEMHILPAEINARLGCKMLYYHVKKIPTISPASHSYPSCFVEIQLFANITSLLFISNHYLLPILCSQGLSMQPLSLTSKNGPLFEQDTKNVWHLFAKHYCFFCGSPTKRWLNYMFTGICFVVAAWKQYVSGFKPKNLAAKAQEPKTGVLAQIGKQYASQTERWLSDTMCQDTVFGRDLEFQVYLSHNLVTCLEQLRVNADIELAVTEFMDTTQ</sequence>
<dbReference type="InterPro" id="IPR032466">
    <property type="entry name" value="Metal_Hydrolase"/>
</dbReference>
<keyword evidence="2" id="KW-1185">Reference proteome</keyword>
<name>H5TEA2_9ALTE</name>
<dbReference type="EMBL" id="BAET01000030">
    <property type="protein sequence ID" value="GAB56629.1"/>
    <property type="molecule type" value="Genomic_DNA"/>
</dbReference>
<accession>H5TEA2</accession>
<gene>
    <name evidence="1" type="ORF">GPUN_2514</name>
</gene>
<dbReference type="eggNOG" id="COG1904">
    <property type="taxonomic scope" value="Bacteria"/>
</dbReference>
<proteinExistence type="predicted"/>
<evidence type="ECO:0000313" key="2">
    <source>
        <dbReference type="Proteomes" id="UP000053586"/>
    </source>
</evidence>
<organism evidence="1 2">
    <name type="scientific">Glaciecola punicea ACAM 611</name>
    <dbReference type="NCBI Taxonomy" id="1121923"/>
    <lineage>
        <taxon>Bacteria</taxon>
        <taxon>Pseudomonadati</taxon>
        <taxon>Pseudomonadota</taxon>
        <taxon>Gammaproteobacteria</taxon>
        <taxon>Alteromonadales</taxon>
        <taxon>Alteromonadaceae</taxon>
        <taxon>Glaciecola</taxon>
    </lineage>
</organism>
<protein>
    <submittedName>
        <fullName evidence="1">Uncharacterized protein</fullName>
    </submittedName>
</protein>
<reference evidence="1 2" key="1">
    <citation type="journal article" date="2012" name="J. Bacteriol.">
        <title>Genome sequence of proteorhodopsin-containing sea ice bacterium Glaciecola punicea ACAM 611T.</title>
        <authorList>
            <person name="Qin Q.-L."/>
            <person name="Xie B.-B."/>
            <person name="Shu Y.-L."/>
            <person name="Rong J.-C."/>
            <person name="Zhao D.-L."/>
            <person name="Zhang X.-Y."/>
            <person name="Chen X.-L."/>
            <person name="Zhou B.-C."/>
            <person name="Zhanga Y.-Z."/>
        </authorList>
    </citation>
    <scope>NUCLEOTIDE SEQUENCE [LARGE SCALE GENOMIC DNA]</scope>
    <source>
        <strain evidence="1 2">ACAM 611</strain>
    </source>
</reference>
<dbReference type="AlphaFoldDB" id="H5TEA2"/>